<feature type="region of interest" description="Disordered" evidence="1">
    <location>
        <begin position="49"/>
        <end position="69"/>
    </location>
</feature>
<dbReference type="SUPFAM" id="SSF46689">
    <property type="entry name" value="Homeodomain-like"/>
    <property type="match status" value="1"/>
</dbReference>
<accession>A0A8J3IUD3</accession>
<dbReference type="Gene3D" id="1.10.10.60">
    <property type="entry name" value="Homeodomain-like"/>
    <property type="match status" value="1"/>
</dbReference>
<dbReference type="InterPro" id="IPR051839">
    <property type="entry name" value="RD_transcriptional_regulator"/>
</dbReference>
<comment type="caution">
    <text evidence="2">The sequence shown here is derived from an EMBL/GenBank/DDBJ whole genome shotgun (WGS) entry which is preliminary data.</text>
</comment>
<reference evidence="2" key="1">
    <citation type="submission" date="2020-10" db="EMBL/GenBank/DDBJ databases">
        <title>Taxonomic study of unclassified bacteria belonging to the class Ktedonobacteria.</title>
        <authorList>
            <person name="Yabe S."/>
            <person name="Wang C.M."/>
            <person name="Zheng Y."/>
            <person name="Sakai Y."/>
            <person name="Cavaletti L."/>
            <person name="Monciardini P."/>
            <person name="Donadio S."/>
        </authorList>
    </citation>
    <scope>NUCLEOTIDE SEQUENCE</scope>
    <source>
        <strain evidence="2">ID150040</strain>
    </source>
</reference>
<name>A0A8J3IUD3_9CHLR</name>
<dbReference type="Proteomes" id="UP000597444">
    <property type="component" value="Unassembled WGS sequence"/>
</dbReference>
<organism evidence="2 3">
    <name type="scientific">Reticulibacter mediterranei</name>
    <dbReference type="NCBI Taxonomy" id="2778369"/>
    <lineage>
        <taxon>Bacteria</taxon>
        <taxon>Bacillati</taxon>
        <taxon>Chloroflexota</taxon>
        <taxon>Ktedonobacteria</taxon>
        <taxon>Ktedonobacterales</taxon>
        <taxon>Reticulibacteraceae</taxon>
        <taxon>Reticulibacter</taxon>
    </lineage>
</organism>
<dbReference type="AlphaFoldDB" id="A0A8J3IUD3"/>
<sequence>MAKVQKTYTREFKEEAVRLAQTSGKPITQVARELGISDTSIHQWRKELTHHGKDAFPGSGHQTPLEEENRRLKRELERVQQERDILKKSVSIFSRESK</sequence>
<protein>
    <submittedName>
        <fullName evidence="2">Transposase</fullName>
    </submittedName>
</protein>
<evidence type="ECO:0000313" key="2">
    <source>
        <dbReference type="EMBL" id="GHO98728.1"/>
    </source>
</evidence>
<dbReference type="GO" id="GO:0003677">
    <property type="term" value="F:DNA binding"/>
    <property type="evidence" value="ECO:0007669"/>
    <property type="project" value="InterPro"/>
</dbReference>
<keyword evidence="3" id="KW-1185">Reference proteome</keyword>
<dbReference type="EMBL" id="BNJK01000002">
    <property type="protein sequence ID" value="GHO98728.1"/>
    <property type="molecule type" value="Genomic_DNA"/>
</dbReference>
<proteinExistence type="predicted"/>
<gene>
    <name evidence="2" type="ORF">KSF_087760</name>
</gene>
<dbReference type="GO" id="GO:0006313">
    <property type="term" value="P:DNA transposition"/>
    <property type="evidence" value="ECO:0007669"/>
    <property type="project" value="InterPro"/>
</dbReference>
<dbReference type="PANTHER" id="PTHR33215:SF13">
    <property type="entry name" value="PROTEIN DISTAL ANTENNA"/>
    <property type="match status" value="1"/>
</dbReference>
<dbReference type="GO" id="GO:0004803">
    <property type="term" value="F:transposase activity"/>
    <property type="evidence" value="ECO:0007669"/>
    <property type="project" value="InterPro"/>
</dbReference>
<dbReference type="PANTHER" id="PTHR33215">
    <property type="entry name" value="PROTEIN DISTAL ANTENNA"/>
    <property type="match status" value="1"/>
</dbReference>
<dbReference type="Pfam" id="PF01527">
    <property type="entry name" value="HTH_Tnp_1"/>
    <property type="match status" value="1"/>
</dbReference>
<dbReference type="InterPro" id="IPR009057">
    <property type="entry name" value="Homeodomain-like_sf"/>
</dbReference>
<evidence type="ECO:0000313" key="3">
    <source>
        <dbReference type="Proteomes" id="UP000597444"/>
    </source>
</evidence>
<dbReference type="InterPro" id="IPR002514">
    <property type="entry name" value="Transposase_8"/>
</dbReference>
<evidence type="ECO:0000256" key="1">
    <source>
        <dbReference type="SAM" id="MobiDB-lite"/>
    </source>
</evidence>